<evidence type="ECO:0000313" key="2">
    <source>
        <dbReference type="EMBL" id="SHH53765.1"/>
    </source>
</evidence>
<dbReference type="RefSeq" id="WP_073337778.1">
    <property type="nucleotide sequence ID" value="NZ_FQXM01000006.1"/>
</dbReference>
<dbReference type="AlphaFoldDB" id="A0A1M5TSG9"/>
<evidence type="ECO:0000313" key="3">
    <source>
        <dbReference type="Proteomes" id="UP000184447"/>
    </source>
</evidence>
<dbReference type="Proteomes" id="UP000184447">
    <property type="component" value="Unassembled WGS sequence"/>
</dbReference>
<dbReference type="STRING" id="1121316.SAMN02745207_01473"/>
<evidence type="ECO:0000256" key="1">
    <source>
        <dbReference type="SAM" id="Phobius"/>
    </source>
</evidence>
<organism evidence="2 3">
    <name type="scientific">Clostridium grantii DSM 8605</name>
    <dbReference type="NCBI Taxonomy" id="1121316"/>
    <lineage>
        <taxon>Bacteria</taxon>
        <taxon>Bacillati</taxon>
        <taxon>Bacillota</taxon>
        <taxon>Clostridia</taxon>
        <taxon>Eubacteriales</taxon>
        <taxon>Clostridiaceae</taxon>
        <taxon>Clostridium</taxon>
    </lineage>
</organism>
<protein>
    <submittedName>
        <fullName evidence="2">Uncharacterized protein</fullName>
    </submittedName>
</protein>
<name>A0A1M5TSG9_9CLOT</name>
<sequence length="336" mass="38616">MTDKTKNILKTITVALAFITICVGVFFVSYSYFRRNSLSQYEKTMSTEINKITETNKNIISYIDGDSINQEKFLTLLPNDINTLKDVRSNIKSISKNKRYSISHNNLLSGLDNNILLFEEILFIVKDIEKMDMNISISRLQNFRDDTMNYYSQVFIGTSRISIDDNFFKLLSTPSYFSNSLDSNKNITDISLSDNLDFLDLIYSFSRQFDDLNKTYSTNIEGARNELQSYTSVISLINDDLVSLTSLESEITFISIPQDGLAVYESMLKVISSYKPYLNNLKFAISNEELVTTDNDISDDILDNYYKTSNSNYKTATESHKKFIEAFEKFESSVQK</sequence>
<keyword evidence="1" id="KW-0472">Membrane</keyword>
<keyword evidence="3" id="KW-1185">Reference proteome</keyword>
<keyword evidence="1" id="KW-1133">Transmembrane helix</keyword>
<accession>A0A1M5TSG9</accession>
<reference evidence="2 3" key="1">
    <citation type="submission" date="2016-11" db="EMBL/GenBank/DDBJ databases">
        <authorList>
            <person name="Jaros S."/>
            <person name="Januszkiewicz K."/>
            <person name="Wedrychowicz H."/>
        </authorList>
    </citation>
    <scope>NUCLEOTIDE SEQUENCE [LARGE SCALE GENOMIC DNA]</scope>
    <source>
        <strain evidence="2 3">DSM 8605</strain>
    </source>
</reference>
<feature type="transmembrane region" description="Helical" evidence="1">
    <location>
        <begin position="12"/>
        <end position="33"/>
    </location>
</feature>
<dbReference type="OrthoDB" id="1938186at2"/>
<proteinExistence type="predicted"/>
<dbReference type="EMBL" id="FQXM01000006">
    <property type="protein sequence ID" value="SHH53765.1"/>
    <property type="molecule type" value="Genomic_DNA"/>
</dbReference>
<keyword evidence="1" id="KW-0812">Transmembrane</keyword>
<gene>
    <name evidence="2" type="ORF">SAMN02745207_01473</name>
</gene>